<organism evidence="2 3">
    <name type="scientific">Stephanodiscus triporus</name>
    <dbReference type="NCBI Taxonomy" id="2934178"/>
    <lineage>
        <taxon>Eukaryota</taxon>
        <taxon>Sar</taxon>
        <taxon>Stramenopiles</taxon>
        <taxon>Ochrophyta</taxon>
        <taxon>Bacillariophyta</taxon>
        <taxon>Coscinodiscophyceae</taxon>
        <taxon>Thalassiosirophycidae</taxon>
        <taxon>Stephanodiscales</taxon>
        <taxon>Stephanodiscaceae</taxon>
        <taxon>Stephanodiscus</taxon>
    </lineage>
</organism>
<dbReference type="EMBL" id="JALLAZ020001789">
    <property type="protein sequence ID" value="KAL3763876.1"/>
    <property type="molecule type" value="Genomic_DNA"/>
</dbReference>
<protein>
    <recommendedName>
        <fullName evidence="4">EXPERA domain-containing protein</fullName>
    </recommendedName>
</protein>
<name>A0ABD3MIF1_9STRA</name>
<feature type="transmembrane region" description="Helical" evidence="1">
    <location>
        <begin position="41"/>
        <end position="63"/>
    </location>
</feature>
<keyword evidence="1" id="KW-0472">Membrane</keyword>
<dbReference type="AlphaFoldDB" id="A0ABD3MIF1"/>
<keyword evidence="3" id="KW-1185">Reference proteome</keyword>
<proteinExistence type="predicted"/>
<dbReference type="Proteomes" id="UP001530315">
    <property type="component" value="Unassembled WGS sequence"/>
</dbReference>
<reference evidence="2 3" key="1">
    <citation type="submission" date="2024-10" db="EMBL/GenBank/DDBJ databases">
        <title>Updated reference genomes for cyclostephanoid diatoms.</title>
        <authorList>
            <person name="Roberts W.R."/>
            <person name="Alverson A.J."/>
        </authorList>
    </citation>
    <scope>NUCLEOTIDE SEQUENCE [LARGE SCALE GENOMIC DNA]</scope>
    <source>
        <strain evidence="2 3">AJA276-08</strain>
    </source>
</reference>
<keyword evidence="1" id="KW-1133">Transmembrane helix</keyword>
<evidence type="ECO:0008006" key="4">
    <source>
        <dbReference type="Google" id="ProtNLM"/>
    </source>
</evidence>
<accession>A0ABD3MIF1</accession>
<sequence length="236" mass="26780">MSSLKILNVGCAIALWLVLTTSLFLSQLPPPPSKATTSSTILVPCLLFFNNLNIFIAMCEICLGMNIGYIQRDYLNLRETYKGNEWDACVAYLTMPLTIGQLFDSKVWSRMWSTYSLYDPSYQNRESFGFFIDFGNGMSTIPPSLLINVAIVWPDKVSPLWVGCIGLAMYWQVMYGTIIYLLSFVYNRRYVGKSMLEVCLFVGFSNSLWMIFPPMGMHACVCILRDGSMDVFRRGA</sequence>
<keyword evidence="1" id="KW-0812">Transmembrane</keyword>
<evidence type="ECO:0000256" key="1">
    <source>
        <dbReference type="SAM" id="Phobius"/>
    </source>
</evidence>
<gene>
    <name evidence="2" type="ORF">ACHAW5_000422</name>
</gene>
<evidence type="ECO:0000313" key="2">
    <source>
        <dbReference type="EMBL" id="KAL3763876.1"/>
    </source>
</evidence>
<comment type="caution">
    <text evidence="2">The sequence shown here is derived from an EMBL/GenBank/DDBJ whole genome shotgun (WGS) entry which is preliminary data.</text>
</comment>
<feature type="transmembrane region" description="Helical" evidence="1">
    <location>
        <begin position="159"/>
        <end position="182"/>
    </location>
</feature>
<evidence type="ECO:0000313" key="3">
    <source>
        <dbReference type="Proteomes" id="UP001530315"/>
    </source>
</evidence>